<dbReference type="EMBL" id="LR999458">
    <property type="protein sequence ID" value="CAE6240014.1"/>
    <property type="molecule type" value="Genomic_DNA"/>
</dbReference>
<dbReference type="AlphaFoldDB" id="A0A8S2B0N2"/>
<reference evidence="1" key="1">
    <citation type="submission" date="2021-01" db="EMBL/GenBank/DDBJ databases">
        <authorList>
            <person name="Bezrukov I."/>
        </authorList>
    </citation>
    <scope>NUCLEOTIDE SEQUENCE</scope>
</reference>
<evidence type="ECO:0000313" key="2">
    <source>
        <dbReference type="Proteomes" id="UP000682877"/>
    </source>
</evidence>
<gene>
    <name evidence="1" type="ORF">AARE701A_LOCUS21476</name>
</gene>
<protein>
    <recommendedName>
        <fullName evidence="3">C2H2-type domain-containing protein</fullName>
    </recommendedName>
</protein>
<keyword evidence="2" id="KW-1185">Reference proteome</keyword>
<sequence>MSSSSSSTHKHDQKLKSSVVAVEVLEEKETVNNPDMYYNKIYICYLCKGVFQTPHALGGHGNTEKEDQELDMQQKIQIESRLSNKEKSNLLFGGSSQDVLSNDNHLGLSLGQSIGGSSSSNAYPLVNVGVTDMNMNNYSLHDLPNDINLDLTLGPSNSIGGSNDNNKINSYVNEEVTRETTNMIIPVRPRVSRYHFVAGNPLDSITRNIPDLSIAPPHRNTYLFHDSFSLQENGSGSSHS</sequence>
<dbReference type="Proteomes" id="UP000682877">
    <property type="component" value="Chromosome 8"/>
</dbReference>
<proteinExistence type="predicted"/>
<organism evidence="1 2">
    <name type="scientific">Arabidopsis arenosa</name>
    <name type="common">Sand rock-cress</name>
    <name type="synonym">Cardaminopsis arenosa</name>
    <dbReference type="NCBI Taxonomy" id="38785"/>
    <lineage>
        <taxon>Eukaryota</taxon>
        <taxon>Viridiplantae</taxon>
        <taxon>Streptophyta</taxon>
        <taxon>Embryophyta</taxon>
        <taxon>Tracheophyta</taxon>
        <taxon>Spermatophyta</taxon>
        <taxon>Magnoliopsida</taxon>
        <taxon>eudicotyledons</taxon>
        <taxon>Gunneridae</taxon>
        <taxon>Pentapetalae</taxon>
        <taxon>rosids</taxon>
        <taxon>malvids</taxon>
        <taxon>Brassicales</taxon>
        <taxon>Brassicaceae</taxon>
        <taxon>Camelineae</taxon>
        <taxon>Arabidopsis</taxon>
    </lineage>
</organism>
<evidence type="ECO:0008006" key="3">
    <source>
        <dbReference type="Google" id="ProtNLM"/>
    </source>
</evidence>
<evidence type="ECO:0000313" key="1">
    <source>
        <dbReference type="EMBL" id="CAE6240014.1"/>
    </source>
</evidence>
<name>A0A8S2B0N2_ARAAE</name>
<accession>A0A8S2B0N2</accession>